<evidence type="ECO:0000256" key="1">
    <source>
        <dbReference type="ARBA" id="ARBA00004141"/>
    </source>
</evidence>
<dbReference type="SUPFAM" id="SSF103473">
    <property type="entry name" value="MFS general substrate transporter"/>
    <property type="match status" value="1"/>
</dbReference>
<dbReference type="EMBL" id="ML993847">
    <property type="protein sequence ID" value="KAF2205973.1"/>
    <property type="molecule type" value="Genomic_DNA"/>
</dbReference>
<evidence type="ECO:0000256" key="3">
    <source>
        <dbReference type="ARBA" id="ARBA00022692"/>
    </source>
</evidence>
<proteinExistence type="inferred from homology"/>
<dbReference type="PANTHER" id="PTHR23502">
    <property type="entry name" value="MAJOR FACILITATOR SUPERFAMILY"/>
    <property type="match status" value="1"/>
</dbReference>
<feature type="transmembrane region" description="Helical" evidence="7">
    <location>
        <begin position="63"/>
        <end position="87"/>
    </location>
</feature>
<keyword evidence="4 7" id="KW-1133">Transmembrane helix</keyword>
<dbReference type="Gene3D" id="1.20.1250.20">
    <property type="entry name" value="MFS general substrate transporter like domains"/>
    <property type="match status" value="1"/>
</dbReference>
<organism evidence="9 10">
    <name type="scientific">Delitschia confertaspora ATCC 74209</name>
    <dbReference type="NCBI Taxonomy" id="1513339"/>
    <lineage>
        <taxon>Eukaryota</taxon>
        <taxon>Fungi</taxon>
        <taxon>Dikarya</taxon>
        <taxon>Ascomycota</taxon>
        <taxon>Pezizomycotina</taxon>
        <taxon>Dothideomycetes</taxon>
        <taxon>Pleosporomycetidae</taxon>
        <taxon>Pleosporales</taxon>
        <taxon>Delitschiaceae</taxon>
        <taxon>Delitschia</taxon>
    </lineage>
</organism>
<name>A0A9P4N066_9PLEO</name>
<feature type="transmembrane region" description="Helical" evidence="7">
    <location>
        <begin position="295"/>
        <end position="323"/>
    </location>
</feature>
<feature type="transmembrane region" description="Helical" evidence="7">
    <location>
        <begin position="473"/>
        <end position="493"/>
    </location>
</feature>
<dbReference type="Pfam" id="PF07690">
    <property type="entry name" value="MFS_1"/>
    <property type="match status" value="1"/>
</dbReference>
<evidence type="ECO:0000313" key="9">
    <source>
        <dbReference type="EMBL" id="KAF2205973.1"/>
    </source>
</evidence>
<comment type="subcellular location">
    <subcellularLocation>
        <location evidence="1">Membrane</location>
        <topology evidence="1">Multi-pass membrane protein</topology>
    </subcellularLocation>
</comment>
<dbReference type="GO" id="GO:0005886">
    <property type="term" value="C:plasma membrane"/>
    <property type="evidence" value="ECO:0007669"/>
    <property type="project" value="TreeGrafter"/>
</dbReference>
<dbReference type="PROSITE" id="PS00216">
    <property type="entry name" value="SUGAR_TRANSPORT_1"/>
    <property type="match status" value="1"/>
</dbReference>
<dbReference type="PROSITE" id="PS50850">
    <property type="entry name" value="MFS"/>
    <property type="match status" value="1"/>
</dbReference>
<feature type="transmembrane region" description="Helical" evidence="7">
    <location>
        <begin position="131"/>
        <end position="150"/>
    </location>
</feature>
<dbReference type="CDD" id="cd17323">
    <property type="entry name" value="MFS_Tpo1_MDR_like"/>
    <property type="match status" value="1"/>
</dbReference>
<gene>
    <name evidence="9" type="ORF">GQ43DRAFT_406350</name>
</gene>
<protein>
    <submittedName>
        <fullName evidence="9">MFS general substrate transporter</fullName>
    </submittedName>
</protein>
<dbReference type="GO" id="GO:0022857">
    <property type="term" value="F:transmembrane transporter activity"/>
    <property type="evidence" value="ECO:0007669"/>
    <property type="project" value="InterPro"/>
</dbReference>
<dbReference type="PANTHER" id="PTHR23502:SF7">
    <property type="entry name" value="DRUG_PROTON ANTIPORTER YHK8-RELATED"/>
    <property type="match status" value="1"/>
</dbReference>
<feature type="domain" description="Major facilitator superfamily (MFS) profile" evidence="8">
    <location>
        <begin position="65"/>
        <end position="497"/>
    </location>
</feature>
<comment type="similarity">
    <text evidence="2">Belongs to the major facilitator superfamily.</text>
</comment>
<dbReference type="GO" id="GO:0140115">
    <property type="term" value="P:export across plasma membrane"/>
    <property type="evidence" value="ECO:0007669"/>
    <property type="project" value="UniProtKB-ARBA"/>
</dbReference>
<dbReference type="AlphaFoldDB" id="A0A9P4N066"/>
<evidence type="ECO:0000256" key="2">
    <source>
        <dbReference type="ARBA" id="ARBA00008335"/>
    </source>
</evidence>
<dbReference type="InterPro" id="IPR005829">
    <property type="entry name" value="Sugar_transporter_CS"/>
</dbReference>
<keyword evidence="3 7" id="KW-0812">Transmembrane</keyword>
<feature type="transmembrane region" description="Helical" evidence="7">
    <location>
        <begin position="329"/>
        <end position="353"/>
    </location>
</feature>
<dbReference type="OrthoDB" id="3561359at2759"/>
<keyword evidence="10" id="KW-1185">Reference proteome</keyword>
<reference evidence="9" key="1">
    <citation type="journal article" date="2020" name="Stud. Mycol.">
        <title>101 Dothideomycetes genomes: a test case for predicting lifestyles and emergence of pathogens.</title>
        <authorList>
            <person name="Haridas S."/>
            <person name="Albert R."/>
            <person name="Binder M."/>
            <person name="Bloem J."/>
            <person name="Labutti K."/>
            <person name="Salamov A."/>
            <person name="Andreopoulos B."/>
            <person name="Baker S."/>
            <person name="Barry K."/>
            <person name="Bills G."/>
            <person name="Bluhm B."/>
            <person name="Cannon C."/>
            <person name="Castanera R."/>
            <person name="Culley D."/>
            <person name="Daum C."/>
            <person name="Ezra D."/>
            <person name="Gonzalez J."/>
            <person name="Henrissat B."/>
            <person name="Kuo A."/>
            <person name="Liang C."/>
            <person name="Lipzen A."/>
            <person name="Lutzoni F."/>
            <person name="Magnuson J."/>
            <person name="Mondo S."/>
            <person name="Nolan M."/>
            <person name="Ohm R."/>
            <person name="Pangilinan J."/>
            <person name="Park H.-J."/>
            <person name="Ramirez L."/>
            <person name="Alfaro M."/>
            <person name="Sun H."/>
            <person name="Tritt A."/>
            <person name="Yoshinaga Y."/>
            <person name="Zwiers L.-H."/>
            <person name="Turgeon B."/>
            <person name="Goodwin S."/>
            <person name="Spatafora J."/>
            <person name="Crous P."/>
            <person name="Grigoriev I."/>
        </authorList>
    </citation>
    <scope>NUCLEOTIDE SEQUENCE</scope>
    <source>
        <strain evidence="9">ATCC 74209</strain>
    </source>
</reference>
<evidence type="ECO:0000256" key="6">
    <source>
        <dbReference type="SAM" id="MobiDB-lite"/>
    </source>
</evidence>
<dbReference type="Proteomes" id="UP000799536">
    <property type="component" value="Unassembled WGS sequence"/>
</dbReference>
<dbReference type="InterPro" id="IPR020846">
    <property type="entry name" value="MFS_dom"/>
</dbReference>
<feature type="region of interest" description="Disordered" evidence="6">
    <location>
        <begin position="1"/>
        <end position="53"/>
    </location>
</feature>
<accession>A0A9P4N066</accession>
<evidence type="ECO:0000313" key="10">
    <source>
        <dbReference type="Proteomes" id="UP000799536"/>
    </source>
</evidence>
<feature type="transmembrane region" description="Helical" evidence="7">
    <location>
        <begin position="156"/>
        <end position="178"/>
    </location>
</feature>
<evidence type="ECO:0000256" key="7">
    <source>
        <dbReference type="SAM" id="Phobius"/>
    </source>
</evidence>
<sequence>MSALTTPERPNETAMTAGDMDIEKESSSSASEKQEPSQTDFVVSFTGDDDPRNPKSMSTVRKWLIVIIVSATSLCVACTSSLYVGAYGQLEKEFDSSEVVVTLGLSLFVVGLGLSPMLLAPLSEFYGRKPVYVVSLFFFVVWIIPCAVARNMATMIVSRFIDGFAGAAFLSVAGGTVGDLFPKHKLAAPMMLYTLSPFLGPQLGPLIGDFINYYTHWRWTFYVLLIWAAAQWAAIFFLVPETYNPVLLRREAERKRKETGDDRWYAPIEKMDRSIAETLLRSCYRPFMLLTLEPMCLALCIYCSVLLGVLYLFFGAFGLVFRINHGFKLWQVGLTFLGITIGMICGTLTTPWFNKNYRRLLKKHEDDGNLKGSSEPEFRLPPAIAGSPLAVIGLLWFGWTTYSSVHWIVPIVGSAFFGMGVIMIFSGVFTFLVDAYPLYAASALAANSFARSMFAAAFPLFGNTMYRKLGFQWASFLLAMITLALAPFPYIFYRWGKELRKRSRYAGAR</sequence>
<feature type="transmembrane region" description="Helical" evidence="7">
    <location>
        <begin position="99"/>
        <end position="119"/>
    </location>
</feature>
<feature type="transmembrane region" description="Helical" evidence="7">
    <location>
        <begin position="380"/>
        <end position="399"/>
    </location>
</feature>
<dbReference type="InterPro" id="IPR036259">
    <property type="entry name" value="MFS_trans_sf"/>
</dbReference>
<dbReference type="InterPro" id="IPR011701">
    <property type="entry name" value="MFS"/>
</dbReference>
<feature type="transmembrane region" description="Helical" evidence="7">
    <location>
        <begin position="405"/>
        <end position="431"/>
    </location>
</feature>
<feature type="transmembrane region" description="Helical" evidence="7">
    <location>
        <begin position="219"/>
        <end position="239"/>
    </location>
</feature>
<evidence type="ECO:0000259" key="8">
    <source>
        <dbReference type="PROSITE" id="PS50850"/>
    </source>
</evidence>
<dbReference type="GO" id="GO:0042908">
    <property type="term" value="P:xenobiotic transport"/>
    <property type="evidence" value="ECO:0007669"/>
    <property type="project" value="UniProtKB-ARBA"/>
</dbReference>
<keyword evidence="5 7" id="KW-0472">Membrane</keyword>
<dbReference type="FunFam" id="1.20.1250.20:FF:000082">
    <property type="entry name" value="MFS multidrug transporter, putative"/>
    <property type="match status" value="1"/>
</dbReference>
<feature type="transmembrane region" description="Helical" evidence="7">
    <location>
        <begin position="438"/>
        <end position="461"/>
    </location>
</feature>
<evidence type="ECO:0000256" key="5">
    <source>
        <dbReference type="ARBA" id="ARBA00023136"/>
    </source>
</evidence>
<evidence type="ECO:0000256" key="4">
    <source>
        <dbReference type="ARBA" id="ARBA00022989"/>
    </source>
</evidence>
<comment type="caution">
    <text evidence="9">The sequence shown here is derived from an EMBL/GenBank/DDBJ whole genome shotgun (WGS) entry which is preliminary data.</text>
</comment>